<dbReference type="AlphaFoldDB" id="A0A9P9X3F6"/>
<dbReference type="GO" id="GO:0005637">
    <property type="term" value="C:nuclear inner membrane"/>
    <property type="evidence" value="ECO:0007669"/>
    <property type="project" value="InterPro"/>
</dbReference>
<evidence type="ECO:0000313" key="2">
    <source>
        <dbReference type="EMBL" id="KAI3534422.1"/>
    </source>
</evidence>
<dbReference type="GO" id="GO:0034399">
    <property type="term" value="C:nuclear periphery"/>
    <property type="evidence" value="ECO:0007669"/>
    <property type="project" value="TreeGrafter"/>
</dbReference>
<dbReference type="PANTHER" id="PTHR47808:SF2">
    <property type="entry name" value="LEM DOMAIN-CONTAINING PROTEIN 2"/>
    <property type="match status" value="1"/>
</dbReference>
<organism evidence="2 3">
    <name type="scientific">Colletotrichum abscissum</name>
    <dbReference type="NCBI Taxonomy" id="1671311"/>
    <lineage>
        <taxon>Eukaryota</taxon>
        <taxon>Fungi</taxon>
        <taxon>Dikarya</taxon>
        <taxon>Ascomycota</taxon>
        <taxon>Pezizomycotina</taxon>
        <taxon>Sordariomycetes</taxon>
        <taxon>Hypocreomycetidae</taxon>
        <taxon>Glomerellales</taxon>
        <taxon>Glomerellaceae</taxon>
        <taxon>Colletotrichum</taxon>
        <taxon>Colletotrichum acutatum species complex</taxon>
    </lineage>
</organism>
<dbReference type="GO" id="GO:0071763">
    <property type="term" value="P:nuclear membrane organization"/>
    <property type="evidence" value="ECO:0007669"/>
    <property type="project" value="TreeGrafter"/>
</dbReference>
<proteinExistence type="predicted"/>
<dbReference type="GO" id="GO:0005783">
    <property type="term" value="C:endoplasmic reticulum"/>
    <property type="evidence" value="ECO:0007669"/>
    <property type="project" value="TreeGrafter"/>
</dbReference>
<keyword evidence="3" id="KW-1185">Reference proteome</keyword>
<accession>A0A9P9X3F6</accession>
<dbReference type="Proteomes" id="UP001056436">
    <property type="component" value="Unassembled WGS sequence"/>
</dbReference>
<dbReference type="PANTHER" id="PTHR47808">
    <property type="entry name" value="INNER NUCLEAR MEMBRANE PROTEIN HEH2-RELATED"/>
    <property type="match status" value="1"/>
</dbReference>
<dbReference type="GO" id="GO:0003682">
    <property type="term" value="F:chromatin binding"/>
    <property type="evidence" value="ECO:0007669"/>
    <property type="project" value="InterPro"/>
</dbReference>
<dbReference type="EMBL" id="SDAQ01000145">
    <property type="protein sequence ID" value="KAI3534422.1"/>
    <property type="molecule type" value="Genomic_DNA"/>
</dbReference>
<comment type="caution">
    <text evidence="2">The sequence shown here is derived from an EMBL/GenBank/DDBJ whole genome shotgun (WGS) entry which is preliminary data.</text>
</comment>
<dbReference type="InterPro" id="IPR044780">
    <property type="entry name" value="Heh2/Src1"/>
</dbReference>
<reference evidence="2" key="1">
    <citation type="submission" date="2019-01" db="EMBL/GenBank/DDBJ databases">
        <title>Colletotrichum abscissum LGMF1257.</title>
        <authorList>
            <person name="Baroncelli R."/>
        </authorList>
    </citation>
    <scope>NUCLEOTIDE SEQUENCE</scope>
    <source>
        <strain evidence="2">Ca142</strain>
    </source>
</reference>
<feature type="region of interest" description="Disordered" evidence="1">
    <location>
        <begin position="1"/>
        <end position="42"/>
    </location>
</feature>
<evidence type="ECO:0000256" key="1">
    <source>
        <dbReference type="SAM" id="MobiDB-lite"/>
    </source>
</evidence>
<protein>
    <submittedName>
        <fullName evidence="2">Sister chromatid separation protein</fullName>
    </submittedName>
</protein>
<evidence type="ECO:0000313" key="3">
    <source>
        <dbReference type="Proteomes" id="UP001056436"/>
    </source>
</evidence>
<gene>
    <name evidence="2" type="ORF">CABS02_13253</name>
</gene>
<sequence length="116" mass="12650">MTGTSPEPELSKISSENHETKTENSSGEVALDDPLTNIPTQSDDVSYLQPGFNPAFITIAKLRNILSAHEVPYATAKTKNDFVLLFLTDIKPRAAATLMAMASVKRTDAGIIDMRR</sequence>
<name>A0A9P9X3F6_9PEZI</name>
<dbReference type="OrthoDB" id="2503928at2759"/>